<dbReference type="Proteomes" id="UP000199229">
    <property type="component" value="Unassembled WGS sequence"/>
</dbReference>
<keyword evidence="4" id="KW-0410">Iron transport</keyword>
<dbReference type="InterPro" id="IPR015853">
    <property type="entry name" value="ABC_transpr_FbpC"/>
</dbReference>
<proteinExistence type="inferred from homology"/>
<dbReference type="SMART" id="SM00382">
    <property type="entry name" value="AAA"/>
    <property type="match status" value="1"/>
</dbReference>
<dbReference type="InterPro" id="IPR008995">
    <property type="entry name" value="Mo/tungstate-bd_C_term_dom"/>
</dbReference>
<dbReference type="Pfam" id="PF08402">
    <property type="entry name" value="TOBE_2"/>
    <property type="match status" value="1"/>
</dbReference>
<reference evidence="12" key="1">
    <citation type="submission" date="2016-10" db="EMBL/GenBank/DDBJ databases">
        <authorList>
            <person name="Varghese N."/>
            <person name="Submissions S."/>
        </authorList>
    </citation>
    <scope>NUCLEOTIDE SEQUENCE [LARGE SCALE GENOMIC DNA]</scope>
    <source>
        <strain evidence="12">Gh-105</strain>
    </source>
</reference>
<gene>
    <name evidence="11" type="ORF">SAMN05192565_11532</name>
</gene>
<dbReference type="EMBL" id="FOPM01000015">
    <property type="protein sequence ID" value="SFG88598.1"/>
    <property type="molecule type" value="Genomic_DNA"/>
</dbReference>
<dbReference type="GO" id="GO:0015408">
    <property type="term" value="F:ABC-type ferric iron transporter activity"/>
    <property type="evidence" value="ECO:0007669"/>
    <property type="project" value="InterPro"/>
</dbReference>
<comment type="similarity">
    <text evidence="1">Belongs to the ABC transporter superfamily.</text>
</comment>
<dbReference type="PROSITE" id="PS00211">
    <property type="entry name" value="ABC_TRANSPORTER_1"/>
    <property type="match status" value="1"/>
</dbReference>
<accession>A0A1I2VH39</accession>
<keyword evidence="9" id="KW-0472">Membrane</keyword>
<dbReference type="Pfam" id="PF00005">
    <property type="entry name" value="ABC_tran"/>
    <property type="match status" value="1"/>
</dbReference>
<keyword evidence="8" id="KW-0406">Ion transport</keyword>
<dbReference type="CDD" id="cd03259">
    <property type="entry name" value="ABC_Carb_Solutes_like"/>
    <property type="match status" value="1"/>
</dbReference>
<evidence type="ECO:0000256" key="2">
    <source>
        <dbReference type="ARBA" id="ARBA00022448"/>
    </source>
</evidence>
<dbReference type="STRING" id="582675.SAMN05192565_11532"/>
<keyword evidence="7" id="KW-0408">Iron</keyword>
<dbReference type="GO" id="GO:0016887">
    <property type="term" value="F:ATP hydrolysis activity"/>
    <property type="evidence" value="ECO:0007669"/>
    <property type="project" value="InterPro"/>
</dbReference>
<dbReference type="GO" id="GO:0015697">
    <property type="term" value="P:quaternary ammonium group transport"/>
    <property type="evidence" value="ECO:0007669"/>
    <property type="project" value="UniProtKB-ARBA"/>
</dbReference>
<keyword evidence="2" id="KW-0813">Transport</keyword>
<evidence type="ECO:0000259" key="10">
    <source>
        <dbReference type="PROSITE" id="PS50893"/>
    </source>
</evidence>
<evidence type="ECO:0000256" key="1">
    <source>
        <dbReference type="ARBA" id="ARBA00005417"/>
    </source>
</evidence>
<evidence type="ECO:0000256" key="9">
    <source>
        <dbReference type="ARBA" id="ARBA00023136"/>
    </source>
</evidence>
<dbReference type="SUPFAM" id="SSF50331">
    <property type="entry name" value="MOP-like"/>
    <property type="match status" value="1"/>
</dbReference>
<evidence type="ECO:0000256" key="4">
    <source>
        <dbReference type="ARBA" id="ARBA00022496"/>
    </source>
</evidence>
<dbReference type="GO" id="GO:0005524">
    <property type="term" value="F:ATP binding"/>
    <property type="evidence" value="ECO:0007669"/>
    <property type="project" value="UniProtKB-KW"/>
</dbReference>
<feature type="domain" description="ABC transporter" evidence="10">
    <location>
        <begin position="37"/>
        <end position="265"/>
    </location>
</feature>
<dbReference type="PROSITE" id="PS50893">
    <property type="entry name" value="ABC_TRANSPORTER_2"/>
    <property type="match status" value="1"/>
</dbReference>
<dbReference type="AlphaFoldDB" id="A0A1I2VH39"/>
<dbReference type="InterPro" id="IPR027417">
    <property type="entry name" value="P-loop_NTPase"/>
</dbReference>
<organism evidence="11 12">
    <name type="scientific">Methylobacterium gossipiicola</name>
    <dbReference type="NCBI Taxonomy" id="582675"/>
    <lineage>
        <taxon>Bacteria</taxon>
        <taxon>Pseudomonadati</taxon>
        <taxon>Pseudomonadota</taxon>
        <taxon>Alphaproteobacteria</taxon>
        <taxon>Hyphomicrobiales</taxon>
        <taxon>Methylobacteriaceae</taxon>
        <taxon>Methylobacterium</taxon>
    </lineage>
</organism>
<evidence type="ECO:0000256" key="5">
    <source>
        <dbReference type="ARBA" id="ARBA00022741"/>
    </source>
</evidence>
<evidence type="ECO:0000313" key="12">
    <source>
        <dbReference type="Proteomes" id="UP000199229"/>
    </source>
</evidence>
<evidence type="ECO:0000313" key="11">
    <source>
        <dbReference type="EMBL" id="SFG88598.1"/>
    </source>
</evidence>
<keyword evidence="6 11" id="KW-0067">ATP-binding</keyword>
<dbReference type="InterPro" id="IPR017871">
    <property type="entry name" value="ABC_transporter-like_CS"/>
</dbReference>
<dbReference type="SUPFAM" id="SSF52540">
    <property type="entry name" value="P-loop containing nucleoside triphosphate hydrolases"/>
    <property type="match status" value="1"/>
</dbReference>
<keyword evidence="5" id="KW-0547">Nucleotide-binding</keyword>
<protein>
    <submittedName>
        <fullName evidence="11">Iron(III) transport system ATP-binding protein</fullName>
    </submittedName>
</protein>
<dbReference type="InterPro" id="IPR050093">
    <property type="entry name" value="ABC_SmlMolc_Importer"/>
</dbReference>
<keyword evidence="3" id="KW-1003">Cell membrane</keyword>
<dbReference type="PANTHER" id="PTHR42781:SF4">
    <property type="entry name" value="SPERMIDINE_PUTRESCINE IMPORT ATP-BINDING PROTEIN POTA"/>
    <property type="match status" value="1"/>
</dbReference>
<keyword evidence="12" id="KW-1185">Reference proteome</keyword>
<dbReference type="InterPro" id="IPR013611">
    <property type="entry name" value="Transp-assoc_OB_typ2"/>
</dbReference>
<evidence type="ECO:0000256" key="8">
    <source>
        <dbReference type="ARBA" id="ARBA00023065"/>
    </source>
</evidence>
<dbReference type="Gene3D" id="3.40.50.300">
    <property type="entry name" value="P-loop containing nucleotide triphosphate hydrolases"/>
    <property type="match status" value="1"/>
</dbReference>
<evidence type="ECO:0000256" key="6">
    <source>
        <dbReference type="ARBA" id="ARBA00022840"/>
    </source>
</evidence>
<dbReference type="FunFam" id="3.40.50.300:FF:000425">
    <property type="entry name" value="Probable ABC transporter, ATP-binding subunit"/>
    <property type="match status" value="1"/>
</dbReference>
<sequence>MIGSQRDGLRIALGADRLSNGLPHRLSPVPMPATPRLELQDLGLRFGALRALDGIDLAVQPGEIVALLGDSGCGKSTLLRVIAGLERPDRGSVRLDGAEIGGVPPEARGVGLMFQDYALFPHLTVAENVRFGLHAHPRATALALAAARLEQVGLGHRAESYPATLSGGESQRVALARALAPGPRILLLDEPFSNLDRRTRDRVRADTLGVLRETGTTTILVTHDPEEALGFADRIALMRAGRIAQIGTGADLYGRPASRFAARFFGDLFEVAAPCRAGTVATPFGPCPAPGFAEGTALVACWRPEVIRLVGPGEGLPGRVVSRRFLGTTALLSIVVEGFLEPLALPVAASDGREIGTVVHLAADPAGAFIFREERD</sequence>
<dbReference type="InterPro" id="IPR003439">
    <property type="entry name" value="ABC_transporter-like_ATP-bd"/>
</dbReference>
<dbReference type="PANTHER" id="PTHR42781">
    <property type="entry name" value="SPERMIDINE/PUTRESCINE IMPORT ATP-BINDING PROTEIN POTA"/>
    <property type="match status" value="1"/>
</dbReference>
<evidence type="ECO:0000256" key="7">
    <source>
        <dbReference type="ARBA" id="ARBA00023004"/>
    </source>
</evidence>
<dbReference type="GO" id="GO:0043190">
    <property type="term" value="C:ATP-binding cassette (ABC) transporter complex"/>
    <property type="evidence" value="ECO:0007669"/>
    <property type="project" value="InterPro"/>
</dbReference>
<dbReference type="InterPro" id="IPR003593">
    <property type="entry name" value="AAA+_ATPase"/>
</dbReference>
<evidence type="ECO:0000256" key="3">
    <source>
        <dbReference type="ARBA" id="ARBA00022475"/>
    </source>
</evidence>
<name>A0A1I2VH39_9HYPH</name>